<dbReference type="PANTHER" id="PTHR12143:SF19">
    <property type="entry name" value="PEPTIDE-N(4)-(N-ACETYL-BETA-GLUCOSAMINYL)ASPARAGINE AMIDASE"/>
    <property type="match status" value="1"/>
</dbReference>
<organism evidence="7 8">
    <name type="scientific">Ogataea polymorpha</name>
    <dbReference type="NCBI Taxonomy" id="460523"/>
    <lineage>
        <taxon>Eukaryota</taxon>
        <taxon>Fungi</taxon>
        <taxon>Dikarya</taxon>
        <taxon>Ascomycota</taxon>
        <taxon>Saccharomycotina</taxon>
        <taxon>Pichiomycetes</taxon>
        <taxon>Pichiales</taxon>
        <taxon>Pichiaceae</taxon>
        <taxon>Ogataea</taxon>
    </lineage>
</organism>
<evidence type="ECO:0000256" key="3">
    <source>
        <dbReference type="ARBA" id="ARBA00022833"/>
    </source>
</evidence>
<keyword evidence="8" id="KW-1185">Reference proteome</keyword>
<proteinExistence type="inferred from homology"/>
<dbReference type="Gene3D" id="2.20.25.10">
    <property type="match status" value="1"/>
</dbReference>
<gene>
    <name evidence="7" type="ORF">OGATHE_001231</name>
</gene>
<reference evidence="7" key="1">
    <citation type="journal article" date="2021" name="Open Biol.">
        <title>Shared evolutionary footprints suggest mitochondrial oxidative damage underlies multiple complex I losses in fungi.</title>
        <authorList>
            <person name="Schikora-Tamarit M.A."/>
            <person name="Marcet-Houben M."/>
            <person name="Nosek J."/>
            <person name="Gabaldon T."/>
        </authorList>
    </citation>
    <scope>NUCLEOTIDE SEQUENCE</scope>
    <source>
        <strain evidence="7">NCAIM Y.01608</strain>
    </source>
</reference>
<dbReference type="Pfam" id="PF01841">
    <property type="entry name" value="Transglut_core"/>
    <property type="match status" value="1"/>
</dbReference>
<evidence type="ECO:0000313" key="8">
    <source>
        <dbReference type="Proteomes" id="UP000788993"/>
    </source>
</evidence>
<keyword evidence="2" id="KW-0479">Metal-binding</keyword>
<sequence length="353" mass="41038">MDRVCVSVFGSRHGKIIFMEISQLAELFKQKYAQHQRQTIRKLLAERRPSSRPFGQQLAVISRLMDKYADEEAQSAALDVVLQSGVYERLENHADEPDYTDRLVRALLEWYKNDFFSWINRPPCPCGNADQTKIQPLPPVGPYKKEHFDGRADIIEQYRCAECSQTIEFPRYNNPKTLLSFRKGRCGEWNNCFILILCALGLKARYIWNAEDHVWCEYYSQYLKRWVHLDSCENQFDNPTLYCDGWGKKMSYVFAVSATYIADVSPKYIKKGQLPRNRLGEYELADTLAYINLSKWIGMDDDDLLATLADFINDYKSRRGSQRPTPSGPLVPRQSGAPEWRRSRGEDGLRKQE</sequence>
<feature type="compositionally biased region" description="Basic and acidic residues" evidence="5">
    <location>
        <begin position="339"/>
        <end position="353"/>
    </location>
</feature>
<feature type="domain" description="Transglutaminase-like" evidence="6">
    <location>
        <begin position="178"/>
        <end position="233"/>
    </location>
</feature>
<name>A0A9P8TF98_9ASCO</name>
<evidence type="ECO:0000259" key="6">
    <source>
        <dbReference type="SMART" id="SM00460"/>
    </source>
</evidence>
<dbReference type="Proteomes" id="UP000788993">
    <property type="component" value="Unassembled WGS sequence"/>
</dbReference>
<dbReference type="SMART" id="SM00460">
    <property type="entry name" value="TGc"/>
    <property type="match status" value="1"/>
</dbReference>
<dbReference type="GO" id="GO:0005634">
    <property type="term" value="C:nucleus"/>
    <property type="evidence" value="ECO:0007669"/>
    <property type="project" value="TreeGrafter"/>
</dbReference>
<evidence type="ECO:0000313" key="7">
    <source>
        <dbReference type="EMBL" id="KAH3676741.1"/>
    </source>
</evidence>
<protein>
    <recommendedName>
        <fullName evidence="4">Peptide:N-glycanase 1</fullName>
    </recommendedName>
</protein>
<dbReference type="EMBL" id="JAEUBD010000146">
    <property type="protein sequence ID" value="KAH3676741.1"/>
    <property type="molecule type" value="Genomic_DNA"/>
</dbReference>
<dbReference type="SUPFAM" id="SSF54001">
    <property type="entry name" value="Cysteine proteinases"/>
    <property type="match status" value="1"/>
</dbReference>
<dbReference type="Gene3D" id="3.10.620.30">
    <property type="match status" value="1"/>
</dbReference>
<evidence type="ECO:0000256" key="5">
    <source>
        <dbReference type="SAM" id="MobiDB-lite"/>
    </source>
</evidence>
<dbReference type="PANTHER" id="PTHR12143">
    <property type="entry name" value="PEPTIDE N-GLYCANASE PNGASE -RELATED"/>
    <property type="match status" value="1"/>
</dbReference>
<reference evidence="7" key="2">
    <citation type="submission" date="2021-01" db="EMBL/GenBank/DDBJ databases">
        <authorList>
            <person name="Schikora-Tamarit M.A."/>
        </authorList>
    </citation>
    <scope>NUCLEOTIDE SEQUENCE</scope>
    <source>
        <strain evidence="7">NCAIM Y.01608</strain>
    </source>
</reference>
<dbReference type="GO" id="GO:0046872">
    <property type="term" value="F:metal ion binding"/>
    <property type="evidence" value="ECO:0007669"/>
    <property type="project" value="UniProtKB-KW"/>
</dbReference>
<dbReference type="GO" id="GO:0005829">
    <property type="term" value="C:cytosol"/>
    <property type="evidence" value="ECO:0007669"/>
    <property type="project" value="TreeGrafter"/>
</dbReference>
<evidence type="ECO:0000256" key="1">
    <source>
        <dbReference type="ARBA" id="ARBA00009390"/>
    </source>
</evidence>
<accession>A0A9P8TF98</accession>
<dbReference type="InterPro" id="IPR002931">
    <property type="entry name" value="Transglutaminase-like"/>
</dbReference>
<dbReference type="InterPro" id="IPR038765">
    <property type="entry name" value="Papain-like_cys_pep_sf"/>
</dbReference>
<dbReference type="GO" id="GO:0000224">
    <property type="term" value="F:peptide-N4-(N-acetyl-beta-glucosaminyl)asparagine amidase activity"/>
    <property type="evidence" value="ECO:0007669"/>
    <property type="project" value="TreeGrafter"/>
</dbReference>
<dbReference type="GO" id="GO:0006516">
    <property type="term" value="P:glycoprotein catabolic process"/>
    <property type="evidence" value="ECO:0007669"/>
    <property type="project" value="TreeGrafter"/>
</dbReference>
<keyword evidence="3" id="KW-0862">Zinc</keyword>
<dbReference type="AlphaFoldDB" id="A0A9P8TF98"/>
<comment type="similarity">
    <text evidence="1">Belongs to the transglutaminase-like superfamily. PNGase family.</text>
</comment>
<evidence type="ECO:0000256" key="2">
    <source>
        <dbReference type="ARBA" id="ARBA00022723"/>
    </source>
</evidence>
<dbReference type="InterPro" id="IPR050883">
    <property type="entry name" value="PNGase"/>
</dbReference>
<comment type="caution">
    <text evidence="7">The sequence shown here is derived from an EMBL/GenBank/DDBJ whole genome shotgun (WGS) entry which is preliminary data.</text>
</comment>
<feature type="region of interest" description="Disordered" evidence="5">
    <location>
        <begin position="317"/>
        <end position="353"/>
    </location>
</feature>
<evidence type="ECO:0000256" key="4">
    <source>
        <dbReference type="ARBA" id="ARBA00032858"/>
    </source>
</evidence>